<keyword evidence="3" id="KW-1185">Reference proteome</keyword>
<gene>
    <name evidence="2" type="ORF">PG999_012390</name>
</gene>
<dbReference type="AlphaFoldDB" id="A0AAW0QI12"/>
<organism evidence="2 3">
    <name type="scientific">Apiospora kogelbergensis</name>
    <dbReference type="NCBI Taxonomy" id="1337665"/>
    <lineage>
        <taxon>Eukaryota</taxon>
        <taxon>Fungi</taxon>
        <taxon>Dikarya</taxon>
        <taxon>Ascomycota</taxon>
        <taxon>Pezizomycotina</taxon>
        <taxon>Sordariomycetes</taxon>
        <taxon>Xylariomycetidae</taxon>
        <taxon>Amphisphaeriales</taxon>
        <taxon>Apiosporaceae</taxon>
        <taxon>Apiospora</taxon>
    </lineage>
</organism>
<sequence>MCHIYEYRQVQCGQCNEYHGDKTDKDFKEQCRTAYRLGGFGTCKKSVQKQTVKRYKWKDCNNCQHRQDVHNICHTYRSRYTDARRRRKADGGGEPDRERLDGLEGAYRILPTQGTEPRCTLFSQD</sequence>
<accession>A0AAW0QI12</accession>
<reference evidence="2 3" key="1">
    <citation type="submission" date="2023-01" db="EMBL/GenBank/DDBJ databases">
        <title>Analysis of 21 Apiospora genomes using comparative genomics revels a genus with tremendous synthesis potential of carbohydrate active enzymes and secondary metabolites.</title>
        <authorList>
            <person name="Sorensen T."/>
        </authorList>
    </citation>
    <scope>NUCLEOTIDE SEQUENCE [LARGE SCALE GENOMIC DNA]</scope>
    <source>
        <strain evidence="2 3">CBS 117206</strain>
    </source>
</reference>
<feature type="region of interest" description="Disordered" evidence="1">
    <location>
        <begin position="81"/>
        <end position="103"/>
    </location>
</feature>
<dbReference type="Proteomes" id="UP001392437">
    <property type="component" value="Unassembled WGS sequence"/>
</dbReference>
<evidence type="ECO:0000256" key="1">
    <source>
        <dbReference type="SAM" id="MobiDB-lite"/>
    </source>
</evidence>
<evidence type="ECO:0000313" key="3">
    <source>
        <dbReference type="Proteomes" id="UP001392437"/>
    </source>
</evidence>
<protein>
    <submittedName>
        <fullName evidence="2">Uncharacterized protein</fullName>
    </submittedName>
</protein>
<feature type="compositionally biased region" description="Basic and acidic residues" evidence="1">
    <location>
        <begin position="81"/>
        <end position="102"/>
    </location>
</feature>
<dbReference type="EMBL" id="JAQQWP010000009">
    <property type="protein sequence ID" value="KAK8102016.1"/>
    <property type="molecule type" value="Genomic_DNA"/>
</dbReference>
<proteinExistence type="predicted"/>
<evidence type="ECO:0000313" key="2">
    <source>
        <dbReference type="EMBL" id="KAK8102016.1"/>
    </source>
</evidence>
<name>A0AAW0QI12_9PEZI</name>
<comment type="caution">
    <text evidence="2">The sequence shown here is derived from an EMBL/GenBank/DDBJ whole genome shotgun (WGS) entry which is preliminary data.</text>
</comment>